<gene>
    <name evidence="2" type="ORF">COCMIDRAFT_5423</name>
</gene>
<dbReference type="AlphaFoldDB" id="W6Z697"/>
<dbReference type="RefSeq" id="XP_007688115.1">
    <property type="nucleotide sequence ID" value="XM_007689925.1"/>
</dbReference>
<evidence type="ECO:0000313" key="2">
    <source>
        <dbReference type="EMBL" id="EUC45318.1"/>
    </source>
</evidence>
<dbReference type="GeneID" id="19124612"/>
<evidence type="ECO:0008006" key="4">
    <source>
        <dbReference type="Google" id="ProtNLM"/>
    </source>
</evidence>
<dbReference type="KEGG" id="bor:COCMIDRAFT_5423"/>
<organism evidence="2 3">
    <name type="scientific">Bipolaris oryzae ATCC 44560</name>
    <dbReference type="NCBI Taxonomy" id="930090"/>
    <lineage>
        <taxon>Eukaryota</taxon>
        <taxon>Fungi</taxon>
        <taxon>Dikarya</taxon>
        <taxon>Ascomycota</taxon>
        <taxon>Pezizomycotina</taxon>
        <taxon>Dothideomycetes</taxon>
        <taxon>Pleosporomycetidae</taxon>
        <taxon>Pleosporales</taxon>
        <taxon>Pleosporineae</taxon>
        <taxon>Pleosporaceae</taxon>
        <taxon>Bipolaris</taxon>
    </lineage>
</organism>
<protein>
    <recommendedName>
        <fullName evidence="4">AA1-like domain-containing protein</fullName>
    </recommendedName>
</protein>
<keyword evidence="3" id="KW-1185">Reference proteome</keyword>
<evidence type="ECO:0000256" key="1">
    <source>
        <dbReference type="SAM" id="SignalP"/>
    </source>
</evidence>
<accession>W6Z697</accession>
<keyword evidence="1" id="KW-0732">Signal</keyword>
<evidence type="ECO:0000313" key="3">
    <source>
        <dbReference type="Proteomes" id="UP000054032"/>
    </source>
</evidence>
<feature type="signal peptide" evidence="1">
    <location>
        <begin position="1"/>
        <end position="18"/>
    </location>
</feature>
<dbReference type="HOGENOM" id="CLU_1686252_0_0_1"/>
<name>W6Z697_COCMI</name>
<dbReference type="OrthoDB" id="3692447at2759"/>
<proteinExistence type="predicted"/>
<sequence length="155" mass="17102">MRLTIPLFTLAACASAVAVPNPEVVAERGNPVAFWDFDFVRAYFTGGFVETVSAVFTSDKYPEGFKSFCKTTHYDGARFVPSCTPDHFHYHYDLSASNKSFLFLSVTVQQRVSQPHELIIKGESGFSPNHVDNTLVGSVHIPVTAQEPAPYKAPN</sequence>
<dbReference type="EMBL" id="KI963986">
    <property type="protein sequence ID" value="EUC45318.1"/>
    <property type="molecule type" value="Genomic_DNA"/>
</dbReference>
<dbReference type="Proteomes" id="UP000054032">
    <property type="component" value="Unassembled WGS sequence"/>
</dbReference>
<feature type="chain" id="PRO_5004886515" description="AA1-like domain-containing protein" evidence="1">
    <location>
        <begin position="19"/>
        <end position="155"/>
    </location>
</feature>
<reference evidence="2 3" key="1">
    <citation type="journal article" date="2013" name="PLoS Genet.">
        <title>Comparative genome structure, secondary metabolite, and effector coding capacity across Cochliobolus pathogens.</title>
        <authorList>
            <person name="Condon B.J."/>
            <person name="Leng Y."/>
            <person name="Wu D."/>
            <person name="Bushley K.E."/>
            <person name="Ohm R.A."/>
            <person name="Otillar R."/>
            <person name="Martin J."/>
            <person name="Schackwitz W."/>
            <person name="Grimwood J."/>
            <person name="MohdZainudin N."/>
            <person name="Xue C."/>
            <person name="Wang R."/>
            <person name="Manning V.A."/>
            <person name="Dhillon B."/>
            <person name="Tu Z.J."/>
            <person name="Steffenson B.J."/>
            <person name="Salamov A."/>
            <person name="Sun H."/>
            <person name="Lowry S."/>
            <person name="LaButti K."/>
            <person name="Han J."/>
            <person name="Copeland A."/>
            <person name="Lindquist E."/>
            <person name="Barry K."/>
            <person name="Schmutz J."/>
            <person name="Baker S.E."/>
            <person name="Ciuffetti L.M."/>
            <person name="Grigoriev I.V."/>
            <person name="Zhong S."/>
            <person name="Turgeon B.G."/>
        </authorList>
    </citation>
    <scope>NUCLEOTIDE SEQUENCE [LARGE SCALE GENOMIC DNA]</scope>
    <source>
        <strain evidence="2 3">ATCC 44560</strain>
    </source>
</reference>